<comment type="caution">
    <text evidence="2">The sequence shown here is derived from an EMBL/GenBank/DDBJ whole genome shotgun (WGS) entry which is preliminary data.</text>
</comment>
<dbReference type="AlphaFoldDB" id="A0A699U653"/>
<accession>A0A699U653</accession>
<name>A0A699U653_TANCI</name>
<evidence type="ECO:0000256" key="1">
    <source>
        <dbReference type="SAM" id="MobiDB-lite"/>
    </source>
</evidence>
<feature type="region of interest" description="Disordered" evidence="1">
    <location>
        <begin position="1"/>
        <end position="23"/>
    </location>
</feature>
<feature type="non-terminal residue" evidence="2">
    <location>
        <position position="1"/>
    </location>
</feature>
<evidence type="ECO:0000313" key="2">
    <source>
        <dbReference type="EMBL" id="GFD17810.1"/>
    </source>
</evidence>
<feature type="region of interest" description="Disordered" evidence="1">
    <location>
        <begin position="84"/>
        <end position="136"/>
    </location>
</feature>
<gene>
    <name evidence="2" type="ORF">Tci_889779</name>
</gene>
<sequence>PVVIREPNSGRIQPLPDVQGKGKEKVINEQAAHDFLTLLTLKNKSPIDQFIFYRRTPMPTKASGLAESASLDAKLALTDSEIESDDVVPKINIGDQDEGAAKSQPQSSYVVHTGPNLEPMDLEATDASTHQNPEQM</sequence>
<proteinExistence type="predicted"/>
<reference evidence="2" key="1">
    <citation type="journal article" date="2019" name="Sci. Rep.">
        <title>Draft genome of Tanacetum cinerariifolium, the natural source of mosquito coil.</title>
        <authorList>
            <person name="Yamashiro T."/>
            <person name="Shiraishi A."/>
            <person name="Satake H."/>
            <person name="Nakayama K."/>
        </authorList>
    </citation>
    <scope>NUCLEOTIDE SEQUENCE</scope>
</reference>
<dbReference type="EMBL" id="BKCJ011303057">
    <property type="protein sequence ID" value="GFD17810.1"/>
    <property type="molecule type" value="Genomic_DNA"/>
</dbReference>
<feature type="compositionally biased region" description="Polar residues" evidence="1">
    <location>
        <begin position="126"/>
        <end position="136"/>
    </location>
</feature>
<protein>
    <submittedName>
        <fullName evidence="2">Uncharacterized protein</fullName>
    </submittedName>
</protein>
<organism evidence="2">
    <name type="scientific">Tanacetum cinerariifolium</name>
    <name type="common">Dalmatian daisy</name>
    <name type="synonym">Chrysanthemum cinerariifolium</name>
    <dbReference type="NCBI Taxonomy" id="118510"/>
    <lineage>
        <taxon>Eukaryota</taxon>
        <taxon>Viridiplantae</taxon>
        <taxon>Streptophyta</taxon>
        <taxon>Embryophyta</taxon>
        <taxon>Tracheophyta</taxon>
        <taxon>Spermatophyta</taxon>
        <taxon>Magnoliopsida</taxon>
        <taxon>eudicotyledons</taxon>
        <taxon>Gunneridae</taxon>
        <taxon>Pentapetalae</taxon>
        <taxon>asterids</taxon>
        <taxon>campanulids</taxon>
        <taxon>Asterales</taxon>
        <taxon>Asteraceae</taxon>
        <taxon>Asteroideae</taxon>
        <taxon>Anthemideae</taxon>
        <taxon>Anthemidinae</taxon>
        <taxon>Tanacetum</taxon>
    </lineage>
</organism>